<reference evidence="2 3" key="1">
    <citation type="submission" date="2020-08" db="EMBL/GenBank/DDBJ databases">
        <title>Genomic Encyclopedia of Type Strains, Phase IV (KMG-IV): sequencing the most valuable type-strain genomes for metagenomic binning, comparative biology and taxonomic classification.</title>
        <authorList>
            <person name="Goeker M."/>
        </authorList>
    </citation>
    <scope>NUCLEOTIDE SEQUENCE [LARGE SCALE GENOMIC DNA]</scope>
    <source>
        <strain evidence="2 3">DSM 45615</strain>
    </source>
</reference>
<keyword evidence="1" id="KW-1133">Transmembrane helix</keyword>
<name>A0A840P9R0_9ACTN</name>
<accession>A0A840P9R0</accession>
<gene>
    <name evidence="2" type="ORF">HNP84_004387</name>
</gene>
<keyword evidence="1" id="KW-0472">Membrane</keyword>
<proteinExistence type="predicted"/>
<keyword evidence="1" id="KW-0812">Transmembrane</keyword>
<dbReference type="RefSeq" id="WP_185051570.1">
    <property type="nucleotide sequence ID" value="NZ_BAABIX010000004.1"/>
</dbReference>
<protein>
    <submittedName>
        <fullName evidence="2">Uncharacterized protein</fullName>
    </submittedName>
</protein>
<keyword evidence="3" id="KW-1185">Reference proteome</keyword>
<evidence type="ECO:0000313" key="2">
    <source>
        <dbReference type="EMBL" id="MBB5134653.1"/>
    </source>
</evidence>
<dbReference type="EMBL" id="JACHGN010000009">
    <property type="protein sequence ID" value="MBB5134653.1"/>
    <property type="molecule type" value="Genomic_DNA"/>
</dbReference>
<feature type="transmembrane region" description="Helical" evidence="1">
    <location>
        <begin position="20"/>
        <end position="39"/>
    </location>
</feature>
<sequence>MALYDPILQSFMLVTGFADSPFVIIALAVFGAYLGKVAVEKIPYTRRIIERREAAARESGQ</sequence>
<comment type="caution">
    <text evidence="2">The sequence shown here is derived from an EMBL/GenBank/DDBJ whole genome shotgun (WGS) entry which is preliminary data.</text>
</comment>
<dbReference type="Proteomes" id="UP000578449">
    <property type="component" value="Unassembled WGS sequence"/>
</dbReference>
<evidence type="ECO:0000256" key="1">
    <source>
        <dbReference type="SAM" id="Phobius"/>
    </source>
</evidence>
<evidence type="ECO:0000313" key="3">
    <source>
        <dbReference type="Proteomes" id="UP000578449"/>
    </source>
</evidence>
<dbReference type="AlphaFoldDB" id="A0A840P9R0"/>
<organism evidence="2 3">
    <name type="scientific">Thermocatellispora tengchongensis</name>
    <dbReference type="NCBI Taxonomy" id="1073253"/>
    <lineage>
        <taxon>Bacteria</taxon>
        <taxon>Bacillati</taxon>
        <taxon>Actinomycetota</taxon>
        <taxon>Actinomycetes</taxon>
        <taxon>Streptosporangiales</taxon>
        <taxon>Streptosporangiaceae</taxon>
        <taxon>Thermocatellispora</taxon>
    </lineage>
</organism>